<dbReference type="InterPro" id="IPR007314">
    <property type="entry name" value="Cofac_haem-bd_dom"/>
</dbReference>
<sequence length="350" mass="41322">MKSQLMNHLKENLLSPEKYVIKKCKKYPIVLLAERHAVKQNLDFVNKMIPALYNAGIYHLGMEFGASEDQDALDELITGETFDEELAKKLIFNYNVKWPYKEYWELYRAAWELNSKVGKGAQKFRILNLSYKYNWKEFSGVRTPQSCSKIFHKGNIEKYRFHLIEKEIMDKNERILILTGTIHALTRYHYPQYDETASNFIRFNDGFLGNLIYQKYPSHVFSILLHQRFSDKESLIEDRSPANGQIEELITEFDHVVPMGFDLIDTVMGELKDDSYYSTGYSDFRLKDLFDGYLFLSPLNKLKGCTVDPHFLNRQLFLDVQVNYPDKDWARVPETQEEYWQEVNSYVARV</sequence>
<protein>
    <recommendedName>
        <fullName evidence="1">Haem-binding uptake Tiki superfamily ChaN domain-containing protein</fullName>
    </recommendedName>
</protein>
<gene>
    <name evidence="2" type="ORF">AMD01_11765</name>
</gene>
<evidence type="ECO:0000313" key="2">
    <source>
        <dbReference type="EMBL" id="KOO46494.1"/>
    </source>
</evidence>
<dbReference type="Pfam" id="PF04187">
    <property type="entry name" value="Cofac_haem_bdg"/>
    <property type="match status" value="1"/>
</dbReference>
<evidence type="ECO:0000313" key="3">
    <source>
        <dbReference type="Proteomes" id="UP000037558"/>
    </source>
</evidence>
<accession>A0A0M0L642</accession>
<dbReference type="SUPFAM" id="SSF159501">
    <property type="entry name" value="EreA/ChaN-like"/>
    <property type="match status" value="1"/>
</dbReference>
<name>A0A0M0L642_9BACI</name>
<comment type="caution">
    <text evidence="2">The sequence shown here is derived from an EMBL/GenBank/DDBJ whole genome shotgun (WGS) entry which is preliminary data.</text>
</comment>
<proteinExistence type="predicted"/>
<dbReference type="Proteomes" id="UP000037558">
    <property type="component" value="Unassembled WGS sequence"/>
</dbReference>
<dbReference type="RefSeq" id="WP_053401589.1">
    <property type="nucleotide sequence ID" value="NZ_LILC01000013.1"/>
</dbReference>
<reference evidence="3" key="1">
    <citation type="submission" date="2015-08" db="EMBL/GenBank/DDBJ databases">
        <title>Fjat-14210 dsm16467.</title>
        <authorList>
            <person name="Liu B."/>
            <person name="Wang J."/>
            <person name="Zhu Y."/>
            <person name="Liu G."/>
            <person name="Chen Q."/>
            <person name="Chen Z."/>
            <person name="Lan J."/>
            <person name="Che J."/>
            <person name="Ge C."/>
            <person name="Shi H."/>
            <person name="Pan Z."/>
            <person name="Liu X."/>
        </authorList>
    </citation>
    <scope>NUCLEOTIDE SEQUENCE [LARGE SCALE GENOMIC DNA]</scope>
    <source>
        <strain evidence="3">DSM 16467</strain>
    </source>
</reference>
<dbReference type="Gene3D" id="3.40.50.11550">
    <property type="match status" value="1"/>
</dbReference>
<dbReference type="PATRIC" id="fig|284581.3.peg.2470"/>
<keyword evidence="3" id="KW-1185">Reference proteome</keyword>
<dbReference type="EMBL" id="LILC01000013">
    <property type="protein sequence ID" value="KOO46494.1"/>
    <property type="molecule type" value="Genomic_DNA"/>
</dbReference>
<evidence type="ECO:0000259" key="1">
    <source>
        <dbReference type="Pfam" id="PF04187"/>
    </source>
</evidence>
<feature type="domain" description="Haem-binding uptake Tiki superfamily ChaN" evidence="1">
    <location>
        <begin position="20"/>
        <end position="112"/>
    </location>
</feature>
<organism evidence="2 3">
    <name type="scientific">Priestia koreensis</name>
    <dbReference type="NCBI Taxonomy" id="284581"/>
    <lineage>
        <taxon>Bacteria</taxon>
        <taxon>Bacillati</taxon>
        <taxon>Bacillota</taxon>
        <taxon>Bacilli</taxon>
        <taxon>Bacillales</taxon>
        <taxon>Bacillaceae</taxon>
        <taxon>Priestia</taxon>
    </lineage>
</organism>
<dbReference type="AlphaFoldDB" id="A0A0M0L642"/>